<proteinExistence type="predicted"/>
<dbReference type="EMBL" id="JAHHGZ010000051">
    <property type="protein sequence ID" value="MBW4671682.1"/>
    <property type="molecule type" value="Genomic_DNA"/>
</dbReference>
<protein>
    <submittedName>
        <fullName evidence="1">Uncharacterized protein</fullName>
    </submittedName>
</protein>
<name>A0A951UW62_9CYAN</name>
<evidence type="ECO:0000313" key="1">
    <source>
        <dbReference type="EMBL" id="MBW4671682.1"/>
    </source>
</evidence>
<sequence length="52" mass="5669">MTYKPHIIHFSGHGSTEERLRDAGVECAAIDLSAGGDVVAIFWFEVARLTGH</sequence>
<gene>
    <name evidence="1" type="ORF">KME60_30710</name>
</gene>
<dbReference type="AlphaFoldDB" id="A0A951UW62"/>
<dbReference type="Proteomes" id="UP000729701">
    <property type="component" value="Unassembled WGS sequence"/>
</dbReference>
<evidence type="ECO:0000313" key="2">
    <source>
        <dbReference type="Proteomes" id="UP000729701"/>
    </source>
</evidence>
<comment type="caution">
    <text evidence="1">The sequence shown here is derived from an EMBL/GenBank/DDBJ whole genome shotgun (WGS) entry which is preliminary data.</text>
</comment>
<reference evidence="1" key="1">
    <citation type="submission" date="2021-05" db="EMBL/GenBank/DDBJ databases">
        <authorList>
            <person name="Pietrasiak N."/>
            <person name="Ward R."/>
            <person name="Stajich J.E."/>
            <person name="Kurbessoian T."/>
        </authorList>
    </citation>
    <scope>NUCLEOTIDE SEQUENCE</scope>
    <source>
        <strain evidence="1">GSE-NOS-MK-12-04C</strain>
    </source>
</reference>
<organism evidence="1 2">
    <name type="scientific">Cyanomargarita calcarea GSE-NOS-MK-12-04C</name>
    <dbReference type="NCBI Taxonomy" id="2839659"/>
    <lineage>
        <taxon>Bacteria</taxon>
        <taxon>Bacillati</taxon>
        <taxon>Cyanobacteriota</taxon>
        <taxon>Cyanophyceae</taxon>
        <taxon>Nostocales</taxon>
        <taxon>Cyanomargaritaceae</taxon>
        <taxon>Cyanomargarita</taxon>
    </lineage>
</organism>
<reference evidence="1" key="2">
    <citation type="journal article" date="2022" name="Microbiol. Resour. Announc.">
        <title>Metagenome Sequencing to Explore Phylogenomics of Terrestrial Cyanobacteria.</title>
        <authorList>
            <person name="Ward R.D."/>
            <person name="Stajich J.E."/>
            <person name="Johansen J.R."/>
            <person name="Huntemann M."/>
            <person name="Clum A."/>
            <person name="Foster B."/>
            <person name="Foster B."/>
            <person name="Roux S."/>
            <person name="Palaniappan K."/>
            <person name="Varghese N."/>
            <person name="Mukherjee S."/>
            <person name="Reddy T.B.K."/>
            <person name="Daum C."/>
            <person name="Copeland A."/>
            <person name="Chen I.A."/>
            <person name="Ivanova N.N."/>
            <person name="Kyrpides N.C."/>
            <person name="Shapiro N."/>
            <person name="Eloe-Fadrosh E.A."/>
            <person name="Pietrasiak N."/>
        </authorList>
    </citation>
    <scope>NUCLEOTIDE SEQUENCE</scope>
    <source>
        <strain evidence="1">GSE-NOS-MK-12-04C</strain>
    </source>
</reference>
<accession>A0A951UW62</accession>